<keyword evidence="10" id="KW-0560">Oxidoreductase</keyword>
<keyword evidence="5 8" id="KW-1133">Transmembrane helix</keyword>
<evidence type="ECO:0000256" key="6">
    <source>
        <dbReference type="ARBA" id="ARBA00023136"/>
    </source>
</evidence>
<comment type="subcellular location">
    <subcellularLocation>
        <location evidence="1">Cell membrane</location>
        <topology evidence="1">Multi-pass membrane protein</topology>
    </subcellularLocation>
    <subcellularLocation>
        <location evidence="7">Membrane</location>
        <topology evidence="7">Multi-pass membrane protein</topology>
    </subcellularLocation>
</comment>
<evidence type="ECO:0000256" key="1">
    <source>
        <dbReference type="ARBA" id="ARBA00004651"/>
    </source>
</evidence>
<gene>
    <name evidence="10" type="primary">mnhD</name>
    <name evidence="10" type="ORF">HMPREF0183_0674</name>
</gene>
<feature type="transmembrane region" description="Helical" evidence="8">
    <location>
        <begin position="31"/>
        <end position="51"/>
    </location>
</feature>
<dbReference type="InterPro" id="IPR003918">
    <property type="entry name" value="NADH_UbQ_OxRdtase"/>
</dbReference>
<dbReference type="NCBIfam" id="NF009308">
    <property type="entry name" value="PRK12665.1"/>
    <property type="match status" value="1"/>
</dbReference>
<dbReference type="PANTHER" id="PTHR42703">
    <property type="entry name" value="NADH DEHYDROGENASE"/>
    <property type="match status" value="1"/>
</dbReference>
<keyword evidence="11" id="KW-1185">Reference proteome</keyword>
<feature type="transmembrane region" description="Helical" evidence="8">
    <location>
        <begin position="239"/>
        <end position="260"/>
    </location>
</feature>
<dbReference type="eggNOG" id="COG0651">
    <property type="taxonomic scope" value="Bacteria"/>
</dbReference>
<feature type="transmembrane region" description="Helical" evidence="8">
    <location>
        <begin position="77"/>
        <end position="98"/>
    </location>
</feature>
<evidence type="ECO:0000256" key="8">
    <source>
        <dbReference type="SAM" id="Phobius"/>
    </source>
</evidence>
<evidence type="ECO:0000256" key="2">
    <source>
        <dbReference type="ARBA" id="ARBA00005346"/>
    </source>
</evidence>
<feature type="transmembrane region" description="Helical" evidence="8">
    <location>
        <begin position="110"/>
        <end position="128"/>
    </location>
</feature>
<evidence type="ECO:0000256" key="5">
    <source>
        <dbReference type="ARBA" id="ARBA00022989"/>
    </source>
</evidence>
<feature type="transmembrane region" description="Helical" evidence="8">
    <location>
        <begin position="300"/>
        <end position="321"/>
    </location>
</feature>
<keyword evidence="6 8" id="KW-0472">Membrane</keyword>
<dbReference type="EMBL" id="ADNU01000018">
    <property type="protein sequence ID" value="EFG48158.1"/>
    <property type="molecule type" value="Genomic_DNA"/>
</dbReference>
<dbReference type="EC" id="1.6.99.5" evidence="10"/>
<name>D4YL64_9MICO</name>
<dbReference type="InterPro" id="IPR001750">
    <property type="entry name" value="ND/Mrp_TM"/>
</dbReference>
<dbReference type="RefSeq" id="WP_005882769.1">
    <property type="nucleotide sequence ID" value="NZ_ADNU01000018.1"/>
</dbReference>
<dbReference type="PANTHER" id="PTHR42703:SF1">
    <property type="entry name" value="NA(+)_H(+) ANTIPORTER SUBUNIT D1"/>
    <property type="match status" value="1"/>
</dbReference>
<dbReference type="GO" id="GO:0005886">
    <property type="term" value="C:plasma membrane"/>
    <property type="evidence" value="ECO:0007669"/>
    <property type="project" value="UniProtKB-SubCell"/>
</dbReference>
<feature type="transmembrane region" description="Helical" evidence="8">
    <location>
        <begin position="272"/>
        <end position="293"/>
    </location>
</feature>
<feature type="transmembrane region" description="Helical" evidence="8">
    <location>
        <begin position="404"/>
        <end position="426"/>
    </location>
</feature>
<reference evidence="10 11" key="1">
    <citation type="submission" date="2010-04" db="EMBL/GenBank/DDBJ databases">
        <authorList>
            <person name="Qin X."/>
            <person name="Bachman B."/>
            <person name="Battles P."/>
            <person name="Bell A."/>
            <person name="Bess C."/>
            <person name="Bickham C."/>
            <person name="Chaboub L."/>
            <person name="Chen D."/>
            <person name="Coyle M."/>
            <person name="Deiros D.R."/>
            <person name="Dinh H."/>
            <person name="Forbes L."/>
            <person name="Fowler G."/>
            <person name="Francisco L."/>
            <person name="Fu Q."/>
            <person name="Gubbala S."/>
            <person name="Hale W."/>
            <person name="Han Y."/>
            <person name="Hemphill L."/>
            <person name="Highlander S.K."/>
            <person name="Hirani K."/>
            <person name="Hogues M."/>
            <person name="Jackson L."/>
            <person name="Jakkamsetti A."/>
            <person name="Javaid M."/>
            <person name="Jiang H."/>
            <person name="Korchina V."/>
            <person name="Kovar C."/>
            <person name="Lara F."/>
            <person name="Lee S."/>
            <person name="Mata R."/>
            <person name="Mathew T."/>
            <person name="Moen C."/>
            <person name="Morales K."/>
            <person name="Munidasa M."/>
            <person name="Nazareth L."/>
            <person name="Ngo R."/>
            <person name="Nguyen L."/>
            <person name="Okwuonu G."/>
            <person name="Ongeri F."/>
            <person name="Patil S."/>
            <person name="Petrosino J."/>
            <person name="Pham C."/>
            <person name="Pham P."/>
            <person name="Pu L.-L."/>
            <person name="Puazo M."/>
            <person name="Raj R."/>
            <person name="Reid J."/>
            <person name="Rouhana J."/>
            <person name="Saada N."/>
            <person name="Shang Y."/>
            <person name="Simmons D."/>
            <person name="Thornton R."/>
            <person name="Warren J."/>
            <person name="Weissenberger G."/>
            <person name="Zhang J."/>
            <person name="Zhang L."/>
            <person name="Zhou C."/>
            <person name="Zhu D."/>
            <person name="Muzny D."/>
            <person name="Worley K."/>
            <person name="Gibbs R."/>
        </authorList>
    </citation>
    <scope>NUCLEOTIDE SEQUENCE [LARGE SCALE GENOMIC DNA]</scope>
    <source>
        <strain evidence="10 11">ATCC 49030</strain>
    </source>
</reference>
<dbReference type="OrthoDB" id="9768329at2"/>
<dbReference type="GO" id="GO:0016491">
    <property type="term" value="F:oxidoreductase activity"/>
    <property type="evidence" value="ECO:0007669"/>
    <property type="project" value="UniProtKB-KW"/>
</dbReference>
<feature type="transmembrane region" description="Helical" evidence="8">
    <location>
        <begin position="207"/>
        <end position="232"/>
    </location>
</feature>
<comment type="similarity">
    <text evidence="2">Belongs to the CPA3 antiporters (TC 2.A.63) subunit D family.</text>
</comment>
<evidence type="ECO:0000256" key="7">
    <source>
        <dbReference type="RuleBase" id="RU000320"/>
    </source>
</evidence>
<dbReference type="InterPro" id="IPR050586">
    <property type="entry name" value="CPA3_Na-H_Antiporter_D"/>
</dbReference>
<dbReference type="PRINTS" id="PR01437">
    <property type="entry name" value="NUOXDRDTASE4"/>
</dbReference>
<sequence>MTALVPLPVVLPLLGAGLTLLLLGKTRIQNFVTVLTIVITLCFEVAMVFYVDAHGTQVVAVGGWGIPFGISLVVDRLSAVMVVVSSIVTLCVLVYAISQEMADTNRESPVSVFNPAYLILCAGVSNAFMAGDLFNFYVGFEMLLAASYVLLTLGATPGRIRAGATYIVVSLLSSIVFLAAIGLIYGATGTVNMAQLSQRIAELPSDVQLFLHVTLLIGFGIKAAVFPLSFWLPDSYPTAPAPVTAVFAGLLTKVGIYAIIRTETLLFHESSMQVPLLVVSALTLIVGILGAVAQTEMKRMLSFTLISHIGYLLFGVAMGTVDSLSATVYYTVHHIIVQTALFLAVGLVEQRVGTTSTRKLGGLARLAPFMALLFFIPALNLGGIPPFSGFLGKIGLFTPAIAGGNWLEITVVIAGTLTSLLTLYVVTRTWSLAFWNDPADVESPTPELVTEFQRATSAIQKNERRPRGPRLPAMMVGATAAIVTVSCLLTLAAGPLWDFSQRAGENMRDPDNYVSTSLTTHVEER</sequence>
<keyword evidence="3" id="KW-1003">Cell membrane</keyword>
<proteinExistence type="inferred from homology"/>
<organism evidence="10 11">
    <name type="scientific">Brevibacterium mcbrellneri ATCC 49030</name>
    <dbReference type="NCBI Taxonomy" id="585530"/>
    <lineage>
        <taxon>Bacteria</taxon>
        <taxon>Bacillati</taxon>
        <taxon>Actinomycetota</taxon>
        <taxon>Actinomycetes</taxon>
        <taxon>Micrococcales</taxon>
        <taxon>Brevibacteriaceae</taxon>
        <taxon>Brevibacterium</taxon>
    </lineage>
</organism>
<feature type="transmembrane region" description="Helical" evidence="8">
    <location>
        <begin position="166"/>
        <end position="187"/>
    </location>
</feature>
<evidence type="ECO:0000313" key="10">
    <source>
        <dbReference type="EMBL" id="EFG48158.1"/>
    </source>
</evidence>
<feature type="transmembrane region" description="Helical" evidence="8">
    <location>
        <begin position="134"/>
        <end position="154"/>
    </location>
</feature>
<accession>D4YL64</accession>
<keyword evidence="4 7" id="KW-0812">Transmembrane</keyword>
<dbReference type="Proteomes" id="UP000005714">
    <property type="component" value="Unassembled WGS sequence"/>
</dbReference>
<dbReference type="Pfam" id="PF00361">
    <property type="entry name" value="Proton_antipo_M"/>
    <property type="match status" value="1"/>
</dbReference>
<dbReference type="GO" id="GO:0042773">
    <property type="term" value="P:ATP synthesis coupled electron transport"/>
    <property type="evidence" value="ECO:0007669"/>
    <property type="project" value="InterPro"/>
</dbReference>
<feature type="transmembrane region" description="Helical" evidence="8">
    <location>
        <begin position="6"/>
        <end position="24"/>
    </location>
</feature>
<feature type="transmembrane region" description="Helical" evidence="8">
    <location>
        <begin position="471"/>
        <end position="497"/>
    </location>
</feature>
<protein>
    <submittedName>
        <fullName evidence="10">Putative monovalent cation/H+ antiporter subunit D</fullName>
        <ecNumber evidence="10">1.6.99.5</ecNumber>
    </submittedName>
</protein>
<evidence type="ECO:0000259" key="9">
    <source>
        <dbReference type="Pfam" id="PF00361"/>
    </source>
</evidence>
<evidence type="ECO:0000313" key="11">
    <source>
        <dbReference type="Proteomes" id="UP000005714"/>
    </source>
</evidence>
<dbReference type="AlphaFoldDB" id="D4YL64"/>
<dbReference type="GO" id="GO:0008137">
    <property type="term" value="F:NADH dehydrogenase (ubiquinone) activity"/>
    <property type="evidence" value="ECO:0007669"/>
    <property type="project" value="InterPro"/>
</dbReference>
<comment type="caution">
    <text evidence="10">The sequence shown here is derived from an EMBL/GenBank/DDBJ whole genome shotgun (WGS) entry which is preliminary data.</text>
</comment>
<feature type="transmembrane region" description="Helical" evidence="8">
    <location>
        <begin position="360"/>
        <end position="384"/>
    </location>
</feature>
<evidence type="ECO:0000256" key="4">
    <source>
        <dbReference type="ARBA" id="ARBA00022692"/>
    </source>
</evidence>
<evidence type="ECO:0000256" key="3">
    <source>
        <dbReference type="ARBA" id="ARBA00022475"/>
    </source>
</evidence>
<feature type="domain" description="NADH:quinone oxidoreductase/Mrp antiporter transmembrane" evidence="9">
    <location>
        <begin position="130"/>
        <end position="417"/>
    </location>
</feature>
<dbReference type="STRING" id="585530.HMPREF0183_0674"/>
<feature type="transmembrane region" description="Helical" evidence="8">
    <location>
        <begin position="327"/>
        <end position="348"/>
    </location>
</feature>